<evidence type="ECO:0000256" key="2">
    <source>
        <dbReference type="ARBA" id="ARBA00010581"/>
    </source>
</evidence>
<accession>A0AAC9J168</accession>
<evidence type="ECO:0000256" key="8">
    <source>
        <dbReference type="SAM" id="Phobius"/>
    </source>
</evidence>
<dbReference type="EMBL" id="CP017962">
    <property type="protein sequence ID" value="APC49288.1"/>
    <property type="molecule type" value="Genomic_DNA"/>
</dbReference>
<protein>
    <submittedName>
        <fullName evidence="10">Cytochrome aa3 quinol oxidase subunit III</fullName>
    </submittedName>
</protein>
<dbReference type="GO" id="GO:0019646">
    <property type="term" value="P:aerobic electron transport chain"/>
    <property type="evidence" value="ECO:0007669"/>
    <property type="project" value="InterPro"/>
</dbReference>
<reference evidence="10 11" key="1">
    <citation type="submission" date="2016-11" db="EMBL/GenBank/DDBJ databases">
        <title>Complete genome sequencing of Virgibacillus halodenitrificans PDB-F2.</title>
        <authorList>
            <person name="Sun Z."/>
            <person name="Zhou Y."/>
            <person name="Li H."/>
        </authorList>
    </citation>
    <scope>NUCLEOTIDE SEQUENCE [LARGE SCALE GENOMIC DNA]</scope>
    <source>
        <strain evidence="10 11">PDB-F2</strain>
    </source>
</reference>
<feature type="domain" description="Heme-copper oxidase subunit III family profile" evidence="9">
    <location>
        <begin position="1"/>
        <end position="190"/>
    </location>
</feature>
<dbReference type="GO" id="GO:0005886">
    <property type="term" value="C:plasma membrane"/>
    <property type="evidence" value="ECO:0007669"/>
    <property type="project" value="UniProtKB-SubCell"/>
</dbReference>
<evidence type="ECO:0000256" key="4">
    <source>
        <dbReference type="ARBA" id="ARBA00022692"/>
    </source>
</evidence>
<dbReference type="GeneID" id="71515576"/>
<keyword evidence="3" id="KW-1003">Cell membrane</keyword>
<dbReference type="InterPro" id="IPR013833">
    <property type="entry name" value="Cyt_c_oxidase_su3_a-hlx"/>
</dbReference>
<dbReference type="FunFam" id="1.20.120.80:FF:000001">
    <property type="entry name" value="Cytochrome (Ubi)quinol oxidase subunit III"/>
    <property type="match status" value="1"/>
</dbReference>
<dbReference type="InterPro" id="IPR024791">
    <property type="entry name" value="Cyt_c/ubiquinol_Oxase_su3"/>
</dbReference>
<evidence type="ECO:0000256" key="1">
    <source>
        <dbReference type="ARBA" id="ARBA00004651"/>
    </source>
</evidence>
<keyword evidence="5 8" id="KW-1133">Transmembrane helix</keyword>
<feature type="transmembrane region" description="Helical" evidence="8">
    <location>
        <begin position="124"/>
        <end position="149"/>
    </location>
</feature>
<feature type="transmembrane region" description="Helical" evidence="8">
    <location>
        <begin position="17"/>
        <end position="36"/>
    </location>
</feature>
<name>A0AAC9J168_VIRHA</name>
<evidence type="ECO:0000256" key="6">
    <source>
        <dbReference type="ARBA" id="ARBA00023136"/>
    </source>
</evidence>
<feature type="transmembrane region" description="Helical" evidence="8">
    <location>
        <begin position="56"/>
        <end position="73"/>
    </location>
</feature>
<dbReference type="Pfam" id="PF00510">
    <property type="entry name" value="COX3"/>
    <property type="match status" value="1"/>
</dbReference>
<evidence type="ECO:0000256" key="5">
    <source>
        <dbReference type="ARBA" id="ARBA00022989"/>
    </source>
</evidence>
<dbReference type="GO" id="GO:0004129">
    <property type="term" value="F:cytochrome-c oxidase activity"/>
    <property type="evidence" value="ECO:0007669"/>
    <property type="project" value="InterPro"/>
</dbReference>
<keyword evidence="4 7" id="KW-0812">Transmembrane</keyword>
<dbReference type="Gene3D" id="1.20.120.80">
    <property type="entry name" value="Cytochrome c oxidase, subunit III, four-helix bundle"/>
    <property type="match status" value="1"/>
</dbReference>
<dbReference type="Proteomes" id="UP000182945">
    <property type="component" value="Chromosome"/>
</dbReference>
<evidence type="ECO:0000256" key="3">
    <source>
        <dbReference type="ARBA" id="ARBA00022475"/>
    </source>
</evidence>
<evidence type="ECO:0000313" key="10">
    <source>
        <dbReference type="EMBL" id="APC49288.1"/>
    </source>
</evidence>
<dbReference type="PANTHER" id="PTHR11403">
    <property type="entry name" value="CYTOCHROME C OXIDASE SUBUNIT III"/>
    <property type="match status" value="1"/>
</dbReference>
<organism evidence="10 11">
    <name type="scientific">Virgibacillus halodenitrificans</name>
    <name type="common">Bacillus halodenitrificans</name>
    <dbReference type="NCBI Taxonomy" id="1482"/>
    <lineage>
        <taxon>Bacteria</taxon>
        <taxon>Bacillati</taxon>
        <taxon>Bacillota</taxon>
        <taxon>Bacilli</taxon>
        <taxon>Bacillales</taxon>
        <taxon>Bacillaceae</taxon>
        <taxon>Virgibacillus</taxon>
    </lineage>
</organism>
<feature type="transmembrane region" description="Helical" evidence="8">
    <location>
        <begin position="85"/>
        <end position="104"/>
    </location>
</feature>
<dbReference type="InterPro" id="IPR000298">
    <property type="entry name" value="Cyt_c_oxidase-like_su3"/>
</dbReference>
<evidence type="ECO:0000259" key="9">
    <source>
        <dbReference type="PROSITE" id="PS50253"/>
    </source>
</evidence>
<keyword evidence="6 8" id="KW-0472">Membrane</keyword>
<dbReference type="AlphaFoldDB" id="A0AAC9J168"/>
<comment type="similarity">
    <text evidence="2 7">Belongs to the cytochrome c oxidase subunit 3 family.</text>
</comment>
<dbReference type="InterPro" id="IPR035973">
    <property type="entry name" value="Cyt_c_oxidase_su3-like_sf"/>
</dbReference>
<feature type="transmembrane region" description="Helical" evidence="8">
    <location>
        <begin position="169"/>
        <end position="189"/>
    </location>
</feature>
<dbReference type="RefSeq" id="WP_071649386.1">
    <property type="nucleotide sequence ID" value="NZ_CP017962.1"/>
</dbReference>
<comment type="subcellular location">
    <subcellularLocation>
        <location evidence="1 7">Cell membrane</location>
        <topology evidence="1 7">Multi-pass membrane protein</topology>
    </subcellularLocation>
</comment>
<sequence>MINNYEATLFKDKQIGFFIYLFVEAIMFLTLFATYLVFTPSSEGPHPSKVFEAKSVIISSVFLLSSSGTLWLAERGLKDRQLKKLLPWLGITLLFGLIFLGLEIREFSKYVGEGYTLSTSSFLSSYYVLVGLHASHVAFGCAWMTILFIQLKRAIPYSLYMEKFKTFSYYWHFVDVIWVFILLIVYVRYLI</sequence>
<dbReference type="KEGG" id="vhl:BME96_14275"/>
<evidence type="ECO:0000256" key="7">
    <source>
        <dbReference type="RuleBase" id="RU003376"/>
    </source>
</evidence>
<dbReference type="PANTHER" id="PTHR11403:SF9">
    <property type="entry name" value="CYTOCHROME C OXIDASE SUBUNIT 3"/>
    <property type="match status" value="1"/>
</dbReference>
<dbReference type="PROSITE" id="PS50253">
    <property type="entry name" value="COX3"/>
    <property type="match status" value="1"/>
</dbReference>
<dbReference type="SUPFAM" id="SSF81452">
    <property type="entry name" value="Cytochrome c oxidase subunit III-like"/>
    <property type="match status" value="1"/>
</dbReference>
<evidence type="ECO:0000313" key="11">
    <source>
        <dbReference type="Proteomes" id="UP000182945"/>
    </source>
</evidence>
<gene>
    <name evidence="10" type="ORF">BME96_14275</name>
</gene>
<proteinExistence type="inferred from homology"/>